<reference evidence="1" key="1">
    <citation type="submission" date="2014-12" db="EMBL/GenBank/DDBJ databases">
        <title>Insight into the proteome of Arion vulgaris.</title>
        <authorList>
            <person name="Aradska J."/>
            <person name="Bulat T."/>
            <person name="Smidak R."/>
            <person name="Sarate P."/>
            <person name="Gangsoo J."/>
            <person name="Sialana F."/>
            <person name="Bilban M."/>
            <person name="Lubec G."/>
        </authorList>
    </citation>
    <scope>NUCLEOTIDE SEQUENCE</scope>
    <source>
        <tissue evidence="1">Skin</tissue>
    </source>
</reference>
<dbReference type="EMBL" id="HACG01052706">
    <property type="protein sequence ID" value="CEK99577.1"/>
    <property type="molecule type" value="Transcribed_RNA"/>
</dbReference>
<dbReference type="AlphaFoldDB" id="A0A0B7C318"/>
<accession>A0A0B7C318</accession>
<sequence>MRQCLLPERKHSSTNQRFDPFAGLANQKYDEIKAKCLAEGIQFEDPEFEAADS</sequence>
<evidence type="ECO:0000313" key="1">
    <source>
        <dbReference type="EMBL" id="CEK99577.1"/>
    </source>
</evidence>
<name>A0A0B7C318_9EUPU</name>
<protein>
    <submittedName>
        <fullName evidence="1">Uncharacterized protein</fullName>
    </submittedName>
</protein>
<gene>
    <name evidence="1" type="primary">ORF221607</name>
</gene>
<proteinExistence type="predicted"/>
<feature type="non-terminal residue" evidence="1">
    <location>
        <position position="53"/>
    </location>
</feature>
<organism evidence="1">
    <name type="scientific">Arion vulgaris</name>
    <dbReference type="NCBI Taxonomy" id="1028688"/>
    <lineage>
        <taxon>Eukaryota</taxon>
        <taxon>Metazoa</taxon>
        <taxon>Spiralia</taxon>
        <taxon>Lophotrochozoa</taxon>
        <taxon>Mollusca</taxon>
        <taxon>Gastropoda</taxon>
        <taxon>Heterobranchia</taxon>
        <taxon>Euthyneura</taxon>
        <taxon>Panpulmonata</taxon>
        <taxon>Eupulmonata</taxon>
        <taxon>Stylommatophora</taxon>
        <taxon>Helicina</taxon>
        <taxon>Arionoidea</taxon>
        <taxon>Arionidae</taxon>
        <taxon>Arion</taxon>
    </lineage>
</organism>